<organism evidence="1 2">
    <name type="scientific">Pyropia yezoensis</name>
    <name type="common">Susabi-nori</name>
    <name type="synonym">Porphyra yezoensis</name>
    <dbReference type="NCBI Taxonomy" id="2788"/>
    <lineage>
        <taxon>Eukaryota</taxon>
        <taxon>Rhodophyta</taxon>
        <taxon>Bangiophyceae</taxon>
        <taxon>Bangiales</taxon>
        <taxon>Bangiaceae</taxon>
        <taxon>Pyropia</taxon>
    </lineage>
</organism>
<proteinExistence type="predicted"/>
<comment type="caution">
    <text evidence="1">The sequence shown here is derived from an EMBL/GenBank/DDBJ whole genome shotgun (WGS) entry which is preliminary data.</text>
</comment>
<accession>A0ACC3BM82</accession>
<dbReference type="Proteomes" id="UP000798662">
    <property type="component" value="Chromosome 1"/>
</dbReference>
<sequence>MSAVDHSSGGSDGGGPGIESVGPSAVPSGGSTQLGVAASVGAAGAPSAAAPARLPVPPTVVSAAGPDSAGTGGGGGARGSPPLLRPPAPCPPPDAASARYLRHTTTVTAAAAARPTAAATATPMRAPSGTPLAPAEPDAPALSSGPGSPTRPPPSAPGPAPLWSPPLSPGRSPPAGGATTVAGDALYAQRDLPLWAKIMCGCPLGSVTPDSPTLPLTRMLVSAKKATVAFGQGSQFGHSHVPIRTPTTADQLK</sequence>
<protein>
    <submittedName>
        <fullName evidence="1">Uncharacterized protein</fullName>
    </submittedName>
</protein>
<keyword evidence="2" id="KW-1185">Reference proteome</keyword>
<dbReference type="EMBL" id="CM020618">
    <property type="protein sequence ID" value="KAK1859064.1"/>
    <property type="molecule type" value="Genomic_DNA"/>
</dbReference>
<gene>
    <name evidence="1" type="ORF">I4F81_001662</name>
</gene>
<reference evidence="1" key="1">
    <citation type="submission" date="2019-11" db="EMBL/GenBank/DDBJ databases">
        <title>Nori genome reveals adaptations in red seaweeds to the harsh intertidal environment.</title>
        <authorList>
            <person name="Wang D."/>
            <person name="Mao Y."/>
        </authorList>
    </citation>
    <scope>NUCLEOTIDE SEQUENCE</scope>
    <source>
        <tissue evidence="1">Gametophyte</tissue>
    </source>
</reference>
<name>A0ACC3BM82_PYRYE</name>
<evidence type="ECO:0000313" key="2">
    <source>
        <dbReference type="Proteomes" id="UP000798662"/>
    </source>
</evidence>
<evidence type="ECO:0000313" key="1">
    <source>
        <dbReference type="EMBL" id="KAK1859064.1"/>
    </source>
</evidence>